<feature type="transmembrane region" description="Helical" evidence="1">
    <location>
        <begin position="246"/>
        <end position="266"/>
    </location>
</feature>
<protein>
    <submittedName>
        <fullName evidence="3">Glycosyltransferase family 2 protein</fullName>
    </submittedName>
</protein>
<keyword evidence="1" id="KW-0812">Transmembrane</keyword>
<dbReference type="Pfam" id="PF00535">
    <property type="entry name" value="Glycos_transf_2"/>
    <property type="match status" value="1"/>
</dbReference>
<dbReference type="InterPro" id="IPR029044">
    <property type="entry name" value="Nucleotide-diphossugar_trans"/>
</dbReference>
<dbReference type="InterPro" id="IPR001173">
    <property type="entry name" value="Glyco_trans_2-like"/>
</dbReference>
<gene>
    <name evidence="3" type="ORF">EHV23_01760</name>
</gene>
<dbReference type="CDD" id="cd04179">
    <property type="entry name" value="DPM_DPG-synthase_like"/>
    <property type="match status" value="1"/>
</dbReference>
<dbReference type="PANTHER" id="PTHR48090">
    <property type="entry name" value="UNDECAPRENYL-PHOSPHATE 4-DEOXY-4-FORMAMIDO-L-ARABINOSE TRANSFERASE-RELATED"/>
    <property type="match status" value="1"/>
</dbReference>
<accession>A0A426FQS1</accession>
<proteinExistence type="predicted"/>
<keyword evidence="1" id="KW-0472">Membrane</keyword>
<organism evidence="3 4">
    <name type="scientific">Lautropia dentalis</name>
    <dbReference type="NCBI Taxonomy" id="2490857"/>
    <lineage>
        <taxon>Bacteria</taxon>
        <taxon>Pseudomonadati</taxon>
        <taxon>Pseudomonadota</taxon>
        <taxon>Betaproteobacteria</taxon>
        <taxon>Burkholderiales</taxon>
        <taxon>Burkholderiaceae</taxon>
        <taxon>Lautropia</taxon>
    </lineage>
</organism>
<keyword evidence="3" id="KW-0808">Transferase</keyword>
<dbReference type="InterPro" id="IPR050256">
    <property type="entry name" value="Glycosyltransferase_2"/>
</dbReference>
<evidence type="ECO:0000259" key="2">
    <source>
        <dbReference type="Pfam" id="PF00535"/>
    </source>
</evidence>
<dbReference type="RefSeq" id="WP_125094446.1">
    <property type="nucleotide sequence ID" value="NZ_RRUE01000001.1"/>
</dbReference>
<evidence type="ECO:0000313" key="4">
    <source>
        <dbReference type="Proteomes" id="UP000270261"/>
    </source>
</evidence>
<keyword evidence="4" id="KW-1185">Reference proteome</keyword>
<keyword evidence="1" id="KW-1133">Transmembrane helix</keyword>
<comment type="caution">
    <text evidence="3">The sequence shown here is derived from an EMBL/GenBank/DDBJ whole genome shotgun (WGS) entry which is preliminary data.</text>
</comment>
<evidence type="ECO:0000313" key="3">
    <source>
        <dbReference type="EMBL" id="RRN45015.1"/>
    </source>
</evidence>
<feature type="transmembrane region" description="Helical" evidence="1">
    <location>
        <begin position="286"/>
        <end position="309"/>
    </location>
</feature>
<dbReference type="Proteomes" id="UP000270261">
    <property type="component" value="Unassembled WGS sequence"/>
</dbReference>
<dbReference type="OrthoDB" id="9808633at2"/>
<dbReference type="AlphaFoldDB" id="A0A426FQS1"/>
<dbReference type="SUPFAM" id="SSF53448">
    <property type="entry name" value="Nucleotide-diphospho-sugar transferases"/>
    <property type="match status" value="1"/>
</dbReference>
<dbReference type="PANTHER" id="PTHR48090:SF7">
    <property type="entry name" value="RFBJ PROTEIN"/>
    <property type="match status" value="1"/>
</dbReference>
<name>A0A426FQS1_9BURK</name>
<evidence type="ECO:0000256" key="1">
    <source>
        <dbReference type="SAM" id="Phobius"/>
    </source>
</evidence>
<reference evidence="3 4" key="1">
    <citation type="submission" date="2018-11" db="EMBL/GenBank/DDBJ databases">
        <title>Genome sequencing of Lautropia sp. KCOM 2505 (= ChDC F240).</title>
        <authorList>
            <person name="Kook J.-K."/>
            <person name="Park S.-N."/>
            <person name="Lim Y.K."/>
        </authorList>
    </citation>
    <scope>NUCLEOTIDE SEQUENCE [LARGE SCALE GENOMIC DNA]</scope>
    <source>
        <strain evidence="3 4">KCOM 2505</strain>
    </source>
</reference>
<sequence length="377" mass="41365">MSPYQAKIAVIIPSYKVTAHILDVLARIGPEVAAVYVVDDCCPEGSGDLVEAHCIDPRVKVIRHQVNGGVGAAVITGYMAALDDGMDIMVKIDGDGQMDPGMVPDFVAPILAGEADYTKGNRFFDLEQIQAMPTIRLFGNAVLSFFNKISSGYWNLFDPTNGYTALHRDVARSLPFARISERYFFESDMLFRLNTLQAVVVDIPMNATYGDEVSNLRISKVAGEFFKKHIKNTCKRIFYNYYLRDLSLASLQLPLGVLLTLFGIAFGTREWIHGSAAGVTASAGTVMLAALPLLVGIQFILAFIGHDILSVPKRPFLRTSRTLQRIMTAEQQAASPVTAPVSVPGWQSTPLTEEEQRIVDTLNIVHPVPHHDSRPVG</sequence>
<dbReference type="EMBL" id="RRUE01000001">
    <property type="protein sequence ID" value="RRN45015.1"/>
    <property type="molecule type" value="Genomic_DNA"/>
</dbReference>
<dbReference type="GO" id="GO:0016740">
    <property type="term" value="F:transferase activity"/>
    <property type="evidence" value="ECO:0007669"/>
    <property type="project" value="UniProtKB-KW"/>
</dbReference>
<dbReference type="Gene3D" id="3.90.550.10">
    <property type="entry name" value="Spore Coat Polysaccharide Biosynthesis Protein SpsA, Chain A"/>
    <property type="match status" value="1"/>
</dbReference>
<feature type="domain" description="Glycosyltransferase 2-like" evidence="2">
    <location>
        <begin position="10"/>
        <end position="172"/>
    </location>
</feature>